<comment type="caution">
    <text evidence="2">The sequence shown here is derived from an EMBL/GenBank/DDBJ whole genome shotgun (WGS) entry which is preliminary data.</text>
</comment>
<evidence type="ECO:0000256" key="1">
    <source>
        <dbReference type="SAM" id="MobiDB-lite"/>
    </source>
</evidence>
<dbReference type="GO" id="GO:0004180">
    <property type="term" value="F:carboxypeptidase activity"/>
    <property type="evidence" value="ECO:0007669"/>
    <property type="project" value="UniProtKB-KW"/>
</dbReference>
<keyword evidence="3" id="KW-1185">Reference proteome</keyword>
<dbReference type="RefSeq" id="WP_170199342.1">
    <property type="nucleotide sequence ID" value="NZ_JBIUBA010000002.1"/>
</dbReference>
<organism evidence="2 3">
    <name type="scientific">Saccharothrix variisporea</name>
    <dbReference type="NCBI Taxonomy" id="543527"/>
    <lineage>
        <taxon>Bacteria</taxon>
        <taxon>Bacillati</taxon>
        <taxon>Actinomycetota</taxon>
        <taxon>Actinomycetes</taxon>
        <taxon>Pseudonocardiales</taxon>
        <taxon>Pseudonocardiaceae</taxon>
        <taxon>Saccharothrix</taxon>
    </lineage>
</organism>
<evidence type="ECO:0000313" key="2">
    <source>
        <dbReference type="EMBL" id="RKT69390.1"/>
    </source>
</evidence>
<dbReference type="Pfam" id="PF13620">
    <property type="entry name" value="CarboxypepD_reg"/>
    <property type="match status" value="1"/>
</dbReference>
<keyword evidence="2" id="KW-0378">Hydrolase</keyword>
<proteinExistence type="predicted"/>
<dbReference type="GO" id="GO:0030246">
    <property type="term" value="F:carbohydrate binding"/>
    <property type="evidence" value="ECO:0007669"/>
    <property type="project" value="InterPro"/>
</dbReference>
<gene>
    <name evidence="2" type="ORF">DFJ66_2610</name>
</gene>
<dbReference type="InterPro" id="IPR013784">
    <property type="entry name" value="Carb-bd-like_fold"/>
</dbReference>
<dbReference type="PROSITE" id="PS51257">
    <property type="entry name" value="PROKAR_LIPOPROTEIN"/>
    <property type="match status" value="1"/>
</dbReference>
<feature type="region of interest" description="Disordered" evidence="1">
    <location>
        <begin position="98"/>
        <end position="126"/>
    </location>
</feature>
<protein>
    <submittedName>
        <fullName evidence="2">Carboxypeptidase family protein</fullName>
    </submittedName>
</protein>
<dbReference type="AlphaFoldDB" id="A0A495X5S5"/>
<dbReference type="Gene3D" id="2.60.40.1120">
    <property type="entry name" value="Carboxypeptidase-like, regulatory domain"/>
    <property type="match status" value="1"/>
</dbReference>
<dbReference type="SUPFAM" id="SSF49452">
    <property type="entry name" value="Starch-binding domain-like"/>
    <property type="match status" value="1"/>
</dbReference>
<dbReference type="Proteomes" id="UP000272729">
    <property type="component" value="Unassembled WGS sequence"/>
</dbReference>
<accession>A0A495X5S5</accession>
<evidence type="ECO:0000313" key="3">
    <source>
        <dbReference type="Proteomes" id="UP000272729"/>
    </source>
</evidence>
<dbReference type="EMBL" id="RBXR01000001">
    <property type="protein sequence ID" value="RKT69390.1"/>
    <property type="molecule type" value="Genomic_DNA"/>
</dbReference>
<sequence>MGRAHPAKTVLLIGLLAFGACGRGETGSSDASTPPSPTTAQATFTGVVLDGGGRPVDGALVQPKSLDHPPQPVPELAVFSGPDGQFAWHLTPGRYEFSATKEGRTGTPSEATAAAGGTERVELRLP</sequence>
<keyword evidence="2" id="KW-0121">Carboxypeptidase</keyword>
<name>A0A495X5S5_9PSEU</name>
<reference evidence="2 3" key="1">
    <citation type="submission" date="2018-10" db="EMBL/GenBank/DDBJ databases">
        <title>Sequencing the genomes of 1000 actinobacteria strains.</title>
        <authorList>
            <person name="Klenk H.-P."/>
        </authorList>
    </citation>
    <scope>NUCLEOTIDE SEQUENCE [LARGE SCALE GENOMIC DNA]</scope>
    <source>
        <strain evidence="2 3">DSM 43911</strain>
    </source>
</reference>
<keyword evidence="2" id="KW-0645">Protease</keyword>
<feature type="region of interest" description="Disordered" evidence="1">
    <location>
        <begin position="51"/>
        <end position="72"/>
    </location>
</feature>